<dbReference type="EnsemblPlants" id="AES86825">
    <property type="protein sequence ID" value="AES86825"/>
    <property type="gene ID" value="MTR_4g015240"/>
</dbReference>
<dbReference type="HOGENOM" id="CLU_2310225_0_0_1"/>
<sequence length="100" mass="11479">MNNTEKSNNGRKQDYGFIIIINININISEFLRGMMLTNKEAMIINDNKQKRPRVSGDSNCVTLQPLTNYSFVNNAAANVAFEMTEKTFKNPFFPVDFDTY</sequence>
<name>G7JMZ9_MEDTR</name>
<accession>G7JMZ9</accession>
<evidence type="ECO:0000313" key="1">
    <source>
        <dbReference type="EMBL" id="AES86825.1"/>
    </source>
</evidence>
<proteinExistence type="predicted"/>
<dbReference type="AlphaFoldDB" id="G7JMZ9"/>
<gene>
    <name evidence="1" type="ordered locus">MTR_4g015240</name>
</gene>
<keyword evidence="1" id="KW-0472">Membrane</keyword>
<reference evidence="1 3" key="2">
    <citation type="journal article" date="2014" name="BMC Genomics">
        <title>An improved genome release (version Mt4.0) for the model legume Medicago truncatula.</title>
        <authorList>
            <person name="Tang H."/>
            <person name="Krishnakumar V."/>
            <person name="Bidwell S."/>
            <person name="Rosen B."/>
            <person name="Chan A."/>
            <person name="Zhou S."/>
            <person name="Gentzbittel L."/>
            <person name="Childs K.L."/>
            <person name="Yandell M."/>
            <person name="Gundlach H."/>
            <person name="Mayer K.F."/>
            <person name="Schwartz D.C."/>
            <person name="Town C.D."/>
        </authorList>
    </citation>
    <scope>GENOME REANNOTATION</scope>
    <source>
        <strain evidence="2 3">cv. Jemalong A17</strain>
    </source>
</reference>
<reference evidence="2" key="3">
    <citation type="submission" date="2015-04" db="UniProtKB">
        <authorList>
            <consortium name="EnsemblPlants"/>
        </authorList>
    </citation>
    <scope>IDENTIFICATION</scope>
    <source>
        <strain evidence="2">cv. Jemalong A17</strain>
    </source>
</reference>
<dbReference type="Proteomes" id="UP000002051">
    <property type="component" value="Chromosome 4"/>
</dbReference>
<organism evidence="1 3">
    <name type="scientific">Medicago truncatula</name>
    <name type="common">Barrel medic</name>
    <name type="synonym">Medicago tribuloides</name>
    <dbReference type="NCBI Taxonomy" id="3880"/>
    <lineage>
        <taxon>Eukaryota</taxon>
        <taxon>Viridiplantae</taxon>
        <taxon>Streptophyta</taxon>
        <taxon>Embryophyta</taxon>
        <taxon>Tracheophyta</taxon>
        <taxon>Spermatophyta</taxon>
        <taxon>Magnoliopsida</taxon>
        <taxon>eudicotyledons</taxon>
        <taxon>Gunneridae</taxon>
        <taxon>Pentapetalae</taxon>
        <taxon>rosids</taxon>
        <taxon>fabids</taxon>
        <taxon>Fabales</taxon>
        <taxon>Fabaceae</taxon>
        <taxon>Papilionoideae</taxon>
        <taxon>50 kb inversion clade</taxon>
        <taxon>NPAAA clade</taxon>
        <taxon>Hologalegina</taxon>
        <taxon>IRL clade</taxon>
        <taxon>Trifolieae</taxon>
        <taxon>Medicago</taxon>
    </lineage>
</organism>
<evidence type="ECO:0000313" key="3">
    <source>
        <dbReference type="Proteomes" id="UP000002051"/>
    </source>
</evidence>
<protein>
    <submittedName>
        <fullName evidence="1">Transmembrane protein, putative</fullName>
    </submittedName>
</protein>
<evidence type="ECO:0000313" key="2">
    <source>
        <dbReference type="EnsemblPlants" id="AES86825"/>
    </source>
</evidence>
<keyword evidence="3" id="KW-1185">Reference proteome</keyword>
<keyword evidence="1" id="KW-0812">Transmembrane</keyword>
<reference evidence="1 3" key="1">
    <citation type="journal article" date="2011" name="Nature">
        <title>The Medicago genome provides insight into the evolution of rhizobial symbioses.</title>
        <authorList>
            <person name="Young N.D."/>
            <person name="Debelle F."/>
            <person name="Oldroyd G.E."/>
            <person name="Geurts R."/>
            <person name="Cannon S.B."/>
            <person name="Udvardi M.K."/>
            <person name="Benedito V.A."/>
            <person name="Mayer K.F."/>
            <person name="Gouzy J."/>
            <person name="Schoof H."/>
            <person name="Van de Peer Y."/>
            <person name="Proost S."/>
            <person name="Cook D.R."/>
            <person name="Meyers B.C."/>
            <person name="Spannagl M."/>
            <person name="Cheung F."/>
            <person name="De Mita S."/>
            <person name="Krishnakumar V."/>
            <person name="Gundlach H."/>
            <person name="Zhou S."/>
            <person name="Mudge J."/>
            <person name="Bharti A.K."/>
            <person name="Murray J.D."/>
            <person name="Naoumkina M.A."/>
            <person name="Rosen B."/>
            <person name="Silverstein K.A."/>
            <person name="Tang H."/>
            <person name="Rombauts S."/>
            <person name="Zhao P.X."/>
            <person name="Zhou P."/>
            <person name="Barbe V."/>
            <person name="Bardou P."/>
            <person name="Bechner M."/>
            <person name="Bellec A."/>
            <person name="Berger A."/>
            <person name="Berges H."/>
            <person name="Bidwell S."/>
            <person name="Bisseling T."/>
            <person name="Choisne N."/>
            <person name="Couloux A."/>
            <person name="Denny R."/>
            <person name="Deshpande S."/>
            <person name="Dai X."/>
            <person name="Doyle J.J."/>
            <person name="Dudez A.M."/>
            <person name="Farmer A.D."/>
            <person name="Fouteau S."/>
            <person name="Franken C."/>
            <person name="Gibelin C."/>
            <person name="Gish J."/>
            <person name="Goldstein S."/>
            <person name="Gonzalez A.J."/>
            <person name="Green P.J."/>
            <person name="Hallab A."/>
            <person name="Hartog M."/>
            <person name="Hua A."/>
            <person name="Humphray S.J."/>
            <person name="Jeong D.H."/>
            <person name="Jing Y."/>
            <person name="Jocker A."/>
            <person name="Kenton S.M."/>
            <person name="Kim D.J."/>
            <person name="Klee K."/>
            <person name="Lai H."/>
            <person name="Lang C."/>
            <person name="Lin S."/>
            <person name="Macmil S.L."/>
            <person name="Magdelenat G."/>
            <person name="Matthews L."/>
            <person name="McCorrison J."/>
            <person name="Monaghan E.L."/>
            <person name="Mun J.H."/>
            <person name="Najar F.Z."/>
            <person name="Nicholson C."/>
            <person name="Noirot C."/>
            <person name="O'Bleness M."/>
            <person name="Paule C.R."/>
            <person name="Poulain J."/>
            <person name="Prion F."/>
            <person name="Qin B."/>
            <person name="Qu C."/>
            <person name="Retzel E.F."/>
            <person name="Riddle C."/>
            <person name="Sallet E."/>
            <person name="Samain S."/>
            <person name="Samson N."/>
            <person name="Sanders I."/>
            <person name="Saurat O."/>
            <person name="Scarpelli C."/>
            <person name="Schiex T."/>
            <person name="Segurens B."/>
            <person name="Severin A.J."/>
            <person name="Sherrier D.J."/>
            <person name="Shi R."/>
            <person name="Sims S."/>
            <person name="Singer S.R."/>
            <person name="Sinharoy S."/>
            <person name="Sterck L."/>
            <person name="Viollet A."/>
            <person name="Wang B.B."/>
            <person name="Wang K."/>
            <person name="Wang M."/>
            <person name="Wang X."/>
            <person name="Warfsmann J."/>
            <person name="Weissenbach J."/>
            <person name="White D.D."/>
            <person name="White J.D."/>
            <person name="Wiley G.B."/>
            <person name="Wincker P."/>
            <person name="Xing Y."/>
            <person name="Yang L."/>
            <person name="Yao Z."/>
            <person name="Ying F."/>
            <person name="Zhai J."/>
            <person name="Zhou L."/>
            <person name="Zuber A."/>
            <person name="Denarie J."/>
            <person name="Dixon R.A."/>
            <person name="May G.D."/>
            <person name="Schwartz D.C."/>
            <person name="Rogers J."/>
            <person name="Quetier F."/>
            <person name="Town C.D."/>
            <person name="Roe B.A."/>
        </authorList>
    </citation>
    <scope>NUCLEOTIDE SEQUENCE [LARGE SCALE GENOMIC DNA]</scope>
    <source>
        <strain evidence="1">A17</strain>
        <strain evidence="2 3">cv. Jemalong A17</strain>
    </source>
</reference>
<dbReference type="EMBL" id="CM001220">
    <property type="protein sequence ID" value="AES86825.1"/>
    <property type="molecule type" value="Genomic_DNA"/>
</dbReference>
<dbReference type="PaxDb" id="3880-AES86825"/>